<evidence type="ECO:0000313" key="3">
    <source>
        <dbReference type="EMBL" id="MCX2561710.1"/>
    </source>
</evidence>
<dbReference type="InterPro" id="IPR023875">
    <property type="entry name" value="DNA_repair_put"/>
</dbReference>
<evidence type="ECO:0000313" key="4">
    <source>
        <dbReference type="Proteomes" id="UP001526446"/>
    </source>
</evidence>
<evidence type="ECO:0000256" key="1">
    <source>
        <dbReference type="SAM" id="MobiDB-lite"/>
    </source>
</evidence>
<dbReference type="NCBIfam" id="TIGR03915">
    <property type="entry name" value="SAM_7_link_chp"/>
    <property type="match status" value="1"/>
</dbReference>
<proteinExistence type="predicted"/>
<sequence length="307" mass="34542">MAYGFVLDDYASFSAWRPLARQSFLAGCAPEEIEWRGTSEETTLFDTPLASPPPARAGAQPPVLRSQCHALLRSILRHADKTRFALAYRILWRAQTEPALASIATDPDIARALRMHQQVRKDVHKMTAFVRFREHGSAQAGRRSFYAWFEPDHYILPSVAPFFARRFVDMDWVILTPKGSLAWNGDTCAFSPVPCAKPKLSDTIEQLWQTYYVSTFNPARIKTKAMLSEMPRKYWKNLPETTLIPRMLAEADARVTAMAAQAPRPAPAFHHKLQQRRSATAPAVQEEPAPPQHSGKFIASPPSDVSL</sequence>
<gene>
    <name evidence="3" type="ORF">OQ252_09920</name>
</gene>
<organism evidence="3 4">
    <name type="scientific">Acetobacter farinalis</name>
    <dbReference type="NCBI Taxonomy" id="1260984"/>
    <lineage>
        <taxon>Bacteria</taxon>
        <taxon>Pseudomonadati</taxon>
        <taxon>Pseudomonadota</taxon>
        <taxon>Alphaproteobacteria</taxon>
        <taxon>Acetobacterales</taxon>
        <taxon>Acetobacteraceae</taxon>
        <taxon>Acetobacter</taxon>
    </lineage>
</organism>
<dbReference type="EMBL" id="JAPIUX010000012">
    <property type="protein sequence ID" value="MCX2561710.1"/>
    <property type="molecule type" value="Genomic_DNA"/>
</dbReference>
<reference evidence="3 4" key="1">
    <citation type="submission" date="2022-11" db="EMBL/GenBank/DDBJ databases">
        <title>Genome sequencing of Acetobacter type strain.</title>
        <authorList>
            <person name="Heo J."/>
            <person name="Lee D."/>
            <person name="Han B.-H."/>
            <person name="Hong S.-B."/>
            <person name="Kwon S.-W."/>
        </authorList>
    </citation>
    <scope>NUCLEOTIDE SEQUENCE [LARGE SCALE GENOMIC DNA]</scope>
    <source>
        <strain evidence="3 4">KACC 21251</strain>
    </source>
</reference>
<accession>A0ABT3Q8U2</accession>
<dbReference type="RefSeq" id="WP_166122350.1">
    <property type="nucleotide sequence ID" value="NZ_JAPIUX010000012.1"/>
</dbReference>
<name>A0ABT3Q8U2_9PROT</name>
<protein>
    <submittedName>
        <fullName evidence="3">TIGR03915 family putative DNA repair protein</fullName>
    </submittedName>
</protein>
<dbReference type="Pfam" id="PF13566">
    <property type="entry name" value="DUF4130"/>
    <property type="match status" value="1"/>
</dbReference>
<feature type="domain" description="DUF4130" evidence="2">
    <location>
        <begin position="82"/>
        <end position="240"/>
    </location>
</feature>
<dbReference type="Proteomes" id="UP001526446">
    <property type="component" value="Unassembled WGS sequence"/>
</dbReference>
<evidence type="ECO:0000259" key="2">
    <source>
        <dbReference type="Pfam" id="PF13566"/>
    </source>
</evidence>
<dbReference type="InterPro" id="IPR025404">
    <property type="entry name" value="DUF4130"/>
</dbReference>
<comment type="caution">
    <text evidence="3">The sequence shown here is derived from an EMBL/GenBank/DDBJ whole genome shotgun (WGS) entry which is preliminary data.</text>
</comment>
<feature type="region of interest" description="Disordered" evidence="1">
    <location>
        <begin position="270"/>
        <end position="307"/>
    </location>
</feature>
<keyword evidence="4" id="KW-1185">Reference proteome</keyword>